<dbReference type="SUPFAM" id="SSF56300">
    <property type="entry name" value="Metallo-dependent phosphatases"/>
    <property type="match status" value="1"/>
</dbReference>
<gene>
    <name evidence="2" type="ORF">caldi_27200</name>
</gene>
<sequence length="275" mass="30149">MRILFATDLHGRTSLYRAMFTLACRARAGAVLLGGDLLPQARSPWGQVQYVQGEFRSLLASFQAEAGVPVFAVLGNHDWAAARPALAVLERQGLLRLIDGAVADLGDGWQVVGYSCVPVTPFPLKDHERRDLPDDALPEGRAWVSGANRAVEVDARRWLRELPSIAEELEALPRPRDPARSVYVVHGPPHATALDRTGDGLSVGSRALRAFLAREQPALALFGHIHEAPWVSGRYWDHVGRTLCLNPGQGEPLHAVLLDTEDPEGSLQHTLLQRR</sequence>
<dbReference type="PANTHER" id="PTHR37523">
    <property type="entry name" value="METALLOPHOSPHOESTERASE"/>
    <property type="match status" value="1"/>
</dbReference>
<feature type="domain" description="Calcineurin-like phosphoesterase" evidence="1">
    <location>
        <begin position="1"/>
        <end position="227"/>
    </location>
</feature>
<proteinExistence type="predicted"/>
<dbReference type="Pfam" id="PF00149">
    <property type="entry name" value="Metallophos"/>
    <property type="match status" value="1"/>
</dbReference>
<dbReference type="InterPro" id="IPR004843">
    <property type="entry name" value="Calcineurin-like_PHP"/>
</dbReference>
<keyword evidence="3" id="KW-1185">Reference proteome</keyword>
<dbReference type="GO" id="GO:0016787">
    <property type="term" value="F:hydrolase activity"/>
    <property type="evidence" value="ECO:0007669"/>
    <property type="project" value="InterPro"/>
</dbReference>
<reference evidence="2" key="1">
    <citation type="submission" date="2022-03" db="EMBL/GenBank/DDBJ databases">
        <title>Complete genome sequence of Caldinitratiruptor microaerophilus.</title>
        <authorList>
            <person name="Mukaiyama R."/>
            <person name="Nishiyama T."/>
            <person name="Ueda K."/>
        </authorList>
    </citation>
    <scope>NUCLEOTIDE SEQUENCE</scope>
    <source>
        <strain evidence="2">JCM 16183</strain>
    </source>
</reference>
<dbReference type="Gene3D" id="3.60.21.10">
    <property type="match status" value="1"/>
</dbReference>
<evidence type="ECO:0000313" key="2">
    <source>
        <dbReference type="EMBL" id="BDG61630.1"/>
    </source>
</evidence>
<dbReference type="RefSeq" id="WP_264842267.1">
    <property type="nucleotide sequence ID" value="NZ_AP025628.1"/>
</dbReference>
<evidence type="ECO:0000259" key="1">
    <source>
        <dbReference type="Pfam" id="PF00149"/>
    </source>
</evidence>
<organism evidence="2 3">
    <name type="scientific">Caldinitratiruptor microaerophilus</name>
    <dbReference type="NCBI Taxonomy" id="671077"/>
    <lineage>
        <taxon>Bacteria</taxon>
        <taxon>Bacillati</taxon>
        <taxon>Bacillota</taxon>
        <taxon>Clostridia</taxon>
        <taxon>Eubacteriales</taxon>
        <taxon>Symbiobacteriaceae</taxon>
        <taxon>Caldinitratiruptor</taxon>
    </lineage>
</organism>
<dbReference type="EMBL" id="AP025628">
    <property type="protein sequence ID" value="BDG61630.1"/>
    <property type="molecule type" value="Genomic_DNA"/>
</dbReference>
<dbReference type="Proteomes" id="UP001163687">
    <property type="component" value="Chromosome"/>
</dbReference>
<evidence type="ECO:0000313" key="3">
    <source>
        <dbReference type="Proteomes" id="UP001163687"/>
    </source>
</evidence>
<accession>A0AA35CPT9</accession>
<protein>
    <recommendedName>
        <fullName evidence="1">Calcineurin-like phosphoesterase domain-containing protein</fullName>
    </recommendedName>
</protein>
<name>A0AA35CPT9_9FIRM</name>
<dbReference type="InterPro" id="IPR029052">
    <property type="entry name" value="Metallo-depent_PP-like"/>
</dbReference>
<dbReference type="AlphaFoldDB" id="A0AA35CPT9"/>
<dbReference type="KEGG" id="cmic:caldi_27200"/>
<dbReference type="PANTHER" id="PTHR37523:SF1">
    <property type="entry name" value="CALCINEURIN-LIKE PHOSPHOESTERASE DOMAIN-CONTAINING PROTEIN"/>
    <property type="match status" value="1"/>
</dbReference>